<accession>A0A146KHV7</accession>
<dbReference type="GO" id="GO:0003955">
    <property type="term" value="F:NAD(P)H dehydrogenase (quinone) activity"/>
    <property type="evidence" value="ECO:0007669"/>
    <property type="project" value="TreeGrafter"/>
</dbReference>
<dbReference type="GO" id="GO:0009055">
    <property type="term" value="F:electron transfer activity"/>
    <property type="evidence" value="ECO:0007669"/>
    <property type="project" value="TreeGrafter"/>
</dbReference>
<proteinExistence type="predicted"/>
<dbReference type="SUPFAM" id="SSF52218">
    <property type="entry name" value="Flavoproteins"/>
    <property type="match status" value="1"/>
</dbReference>
<reference evidence="3" key="1">
    <citation type="submission" date="2015-07" db="EMBL/GenBank/DDBJ databases">
        <title>Adaptation to a free-living lifestyle via gene acquisitions in the diplomonad Trepomonas sp. PC1.</title>
        <authorList>
            <person name="Xu F."/>
            <person name="Jerlstrom-Hultqvist J."/>
            <person name="Kolisko M."/>
            <person name="Simpson A.G.B."/>
            <person name="Roger A.J."/>
            <person name="Svard S.G."/>
            <person name="Andersson J.O."/>
        </authorList>
    </citation>
    <scope>NUCLEOTIDE SEQUENCE</scope>
    <source>
        <strain evidence="3">PC1</strain>
    </source>
</reference>
<feature type="domain" description="Flavodoxin-like fold" evidence="2">
    <location>
        <begin position="1"/>
        <end position="155"/>
    </location>
</feature>
<dbReference type="PANTHER" id="PTHR47307:SF1">
    <property type="entry name" value="GLUTATHIONE-REGULATED POTASSIUM-EFFLUX SYSTEM ANCILLARY PROTEIN KEFG"/>
    <property type="match status" value="1"/>
</dbReference>
<feature type="non-terminal residue" evidence="3">
    <location>
        <position position="1"/>
    </location>
</feature>
<gene>
    <name evidence="3" type="ORF">TPC1_11192</name>
</gene>
<evidence type="ECO:0000313" key="3">
    <source>
        <dbReference type="EMBL" id="JAP95718.1"/>
    </source>
</evidence>
<dbReference type="Gene3D" id="3.40.50.360">
    <property type="match status" value="1"/>
</dbReference>
<dbReference type="EMBL" id="GDID01000888">
    <property type="protein sequence ID" value="JAP95718.1"/>
    <property type="molecule type" value="Transcribed_RNA"/>
</dbReference>
<evidence type="ECO:0000256" key="1">
    <source>
        <dbReference type="ARBA" id="ARBA00023002"/>
    </source>
</evidence>
<keyword evidence="1" id="KW-0560">Oxidoreductase</keyword>
<sequence length="166" mass="19236">KTLIVFCHSNPEKSVQNQKLLQKANQITNVTILNVYEKYHSQHFVMTEEQIKHDADLLLTHDKIIFQFPLYFANIPPCGRMWQDQVLMVHGFTENKLKGKMLGSVITANSPISVLDNPHVFGPKENIAWPIRCISKFMMMGYSEPLFFCPDTAEETVLKEYTQYIQ</sequence>
<dbReference type="InterPro" id="IPR003680">
    <property type="entry name" value="Flavodoxin_fold"/>
</dbReference>
<dbReference type="PANTHER" id="PTHR47307">
    <property type="entry name" value="GLUTATHIONE-REGULATED POTASSIUM-EFFLUX SYSTEM ANCILLARY PROTEIN KEFG"/>
    <property type="match status" value="1"/>
</dbReference>
<name>A0A146KHV7_9EUKA</name>
<dbReference type="InterPro" id="IPR046980">
    <property type="entry name" value="KefG/KefF"/>
</dbReference>
<protein>
    <submittedName>
        <fullName evidence="3">NADPH oxidoreductase</fullName>
    </submittedName>
</protein>
<evidence type="ECO:0000259" key="2">
    <source>
        <dbReference type="Pfam" id="PF02525"/>
    </source>
</evidence>
<dbReference type="InterPro" id="IPR029039">
    <property type="entry name" value="Flavoprotein-like_sf"/>
</dbReference>
<organism evidence="3">
    <name type="scientific">Trepomonas sp. PC1</name>
    <dbReference type="NCBI Taxonomy" id="1076344"/>
    <lineage>
        <taxon>Eukaryota</taxon>
        <taxon>Metamonada</taxon>
        <taxon>Diplomonadida</taxon>
        <taxon>Hexamitidae</taxon>
        <taxon>Hexamitinae</taxon>
        <taxon>Trepomonas</taxon>
    </lineage>
</organism>
<dbReference type="AlphaFoldDB" id="A0A146KHV7"/>
<dbReference type="Pfam" id="PF02525">
    <property type="entry name" value="Flavodoxin_2"/>
    <property type="match status" value="1"/>
</dbReference>
<dbReference type="GO" id="GO:0010181">
    <property type="term" value="F:FMN binding"/>
    <property type="evidence" value="ECO:0007669"/>
    <property type="project" value="TreeGrafter"/>
</dbReference>